<feature type="compositionally biased region" description="Basic and acidic residues" evidence="1">
    <location>
        <begin position="381"/>
        <end position="396"/>
    </location>
</feature>
<dbReference type="GO" id="GO:0006357">
    <property type="term" value="P:regulation of transcription by RNA polymerase II"/>
    <property type="evidence" value="ECO:0007669"/>
    <property type="project" value="TreeGrafter"/>
</dbReference>
<dbReference type="PANTHER" id="PTHR38406:SF1">
    <property type="entry name" value="TRANSCRIPTIONAL REPRESSOR OPI1"/>
    <property type="match status" value="1"/>
</dbReference>
<dbReference type="PANTHER" id="PTHR38406">
    <property type="entry name" value="TRANSCRIPTIONAL REPRESSOR OPI1"/>
    <property type="match status" value="1"/>
</dbReference>
<dbReference type="OrthoDB" id="2441642at2759"/>
<evidence type="ECO:0000256" key="1">
    <source>
        <dbReference type="SAM" id="MobiDB-lite"/>
    </source>
</evidence>
<dbReference type="Pfam" id="PF08618">
    <property type="entry name" value="Opi1"/>
    <property type="match status" value="2"/>
</dbReference>
<dbReference type="GO" id="GO:0003714">
    <property type="term" value="F:transcription corepressor activity"/>
    <property type="evidence" value="ECO:0007669"/>
    <property type="project" value="InterPro"/>
</dbReference>
<evidence type="ECO:0000313" key="2">
    <source>
        <dbReference type="EMBL" id="CZT21429.1"/>
    </source>
</evidence>
<name>A0A2D3VHL3_9PEZI</name>
<dbReference type="GeneID" id="35602411"/>
<sequence length="530" mass="58147">MELSQERPPASDVVRSPNPTTTTTTTWPAVPQHTPERIEKSPAQSDITLPGLKTVLSPEFERRSSTQGSPPAHGSPHSTRSLPRIDPGYANITDTRRAGDTTMASPLGTASAMSGEDRALRSTSVVSMDDPDVRIAAEALSGLGNPAAFARSTRGPSMHMSAHASPAIGAPAAHDEPLLELIAQAHPWVGGTIKGSMSAYSTTKYYSPRFVQYGYNLVERNITTPVVSVVSTVGGMTGVENGMRRYLEARRPMDLERGQKGDSMDVDGYADAMPRQGRDVITEQLPAYGASRPPSYREEESPASADRSNERPPHNRSWSSQIFVTTSGLSVALSATSRHSLRFCLNMLSHAFANVEQLTRALSIALNQYEDTRQQSVDGSTLEKGERLSTPDRNEDARQLANDIKHRCDQIMQTLRYVVDHVNNYAGGALPANAREFVRAQLMSLPQRWRVVSDGQSTGSETSRHAQRMIAFATEGLDMMTQVSGVLKATLESAEKWLERVGRQDQDQRMEDQHRHGQESTDQHMHDDKS</sequence>
<dbReference type="RefSeq" id="XP_023628318.1">
    <property type="nucleotide sequence ID" value="XM_023772550.1"/>
</dbReference>
<feature type="region of interest" description="Disordered" evidence="1">
    <location>
        <begin position="499"/>
        <end position="530"/>
    </location>
</feature>
<dbReference type="STRING" id="112498.A0A2D3VHL3"/>
<proteinExistence type="predicted"/>
<feature type="region of interest" description="Disordered" evidence="1">
    <location>
        <begin position="250"/>
        <end position="319"/>
    </location>
</feature>
<dbReference type="GO" id="GO:0005634">
    <property type="term" value="C:nucleus"/>
    <property type="evidence" value="ECO:0007669"/>
    <property type="project" value="TreeGrafter"/>
</dbReference>
<accession>A0A2D3VHL3</accession>
<evidence type="ECO:0000313" key="3">
    <source>
        <dbReference type="Proteomes" id="UP000225277"/>
    </source>
</evidence>
<dbReference type="GO" id="GO:0008654">
    <property type="term" value="P:phospholipid biosynthetic process"/>
    <property type="evidence" value="ECO:0007669"/>
    <property type="project" value="TreeGrafter"/>
</dbReference>
<reference evidence="2 3" key="1">
    <citation type="submission" date="2016-03" db="EMBL/GenBank/DDBJ databases">
        <authorList>
            <person name="Ploux O."/>
        </authorList>
    </citation>
    <scope>NUCLEOTIDE SEQUENCE [LARGE SCALE GENOMIC DNA]</scope>
    <source>
        <strain evidence="2 3">URUG2</strain>
    </source>
</reference>
<dbReference type="GO" id="GO:0030968">
    <property type="term" value="P:endoplasmic reticulum unfolded protein response"/>
    <property type="evidence" value="ECO:0007669"/>
    <property type="project" value="TreeGrafter"/>
</dbReference>
<dbReference type="GO" id="GO:0005783">
    <property type="term" value="C:endoplasmic reticulum"/>
    <property type="evidence" value="ECO:0007669"/>
    <property type="project" value="TreeGrafter"/>
</dbReference>
<dbReference type="EMBL" id="FJUY01000011">
    <property type="protein sequence ID" value="CZT21429.1"/>
    <property type="molecule type" value="Genomic_DNA"/>
</dbReference>
<gene>
    <name evidence="2" type="ORF">RCC_07292</name>
</gene>
<dbReference type="Proteomes" id="UP000225277">
    <property type="component" value="Unassembled WGS sequence"/>
</dbReference>
<feature type="compositionally biased region" description="Basic and acidic residues" evidence="1">
    <location>
        <begin position="250"/>
        <end position="263"/>
    </location>
</feature>
<organism evidence="2 3">
    <name type="scientific">Ramularia collo-cygni</name>
    <dbReference type="NCBI Taxonomy" id="112498"/>
    <lineage>
        <taxon>Eukaryota</taxon>
        <taxon>Fungi</taxon>
        <taxon>Dikarya</taxon>
        <taxon>Ascomycota</taxon>
        <taxon>Pezizomycotina</taxon>
        <taxon>Dothideomycetes</taxon>
        <taxon>Dothideomycetidae</taxon>
        <taxon>Mycosphaerellales</taxon>
        <taxon>Mycosphaerellaceae</taxon>
        <taxon>Ramularia</taxon>
    </lineage>
</organism>
<feature type="region of interest" description="Disordered" evidence="1">
    <location>
        <begin position="373"/>
        <end position="396"/>
    </location>
</feature>
<dbReference type="InterPro" id="IPR013927">
    <property type="entry name" value="TF_Opi1_Ccg-8"/>
</dbReference>
<evidence type="ECO:0008006" key="4">
    <source>
        <dbReference type="Google" id="ProtNLM"/>
    </source>
</evidence>
<protein>
    <recommendedName>
        <fullName evidence="4">Clock-controlled protein 8 (Ccg-8)</fullName>
    </recommendedName>
</protein>
<feature type="region of interest" description="Disordered" evidence="1">
    <location>
        <begin position="1"/>
        <end position="117"/>
    </location>
</feature>
<dbReference type="AlphaFoldDB" id="A0A2D3VHL3"/>
<keyword evidence="3" id="KW-1185">Reference proteome</keyword>